<feature type="domain" description="Tetracyclin repressor-like C-terminal" evidence="5">
    <location>
        <begin position="99"/>
        <end position="169"/>
    </location>
</feature>
<dbReference type="EMBL" id="VLKR01000010">
    <property type="protein sequence ID" value="TWI20338.1"/>
    <property type="molecule type" value="Genomic_DNA"/>
</dbReference>
<dbReference type="InterPro" id="IPR009057">
    <property type="entry name" value="Homeodomain-like_sf"/>
</dbReference>
<dbReference type="AlphaFoldDB" id="A0A562MKH6"/>
<evidence type="ECO:0000256" key="3">
    <source>
        <dbReference type="ARBA" id="ARBA00023163"/>
    </source>
</evidence>
<reference evidence="6 7" key="1">
    <citation type="journal article" date="2015" name="Stand. Genomic Sci.">
        <title>Genomic Encyclopedia of Bacterial and Archaeal Type Strains, Phase III: the genomes of soil and plant-associated and newly described type strains.</title>
        <authorList>
            <person name="Whitman W.B."/>
            <person name="Woyke T."/>
            <person name="Klenk H.P."/>
            <person name="Zhou Y."/>
            <person name="Lilburn T.G."/>
            <person name="Beck B.J."/>
            <person name="De Vos P."/>
            <person name="Vandamme P."/>
            <person name="Eisen J.A."/>
            <person name="Garrity G."/>
            <person name="Hugenholtz P."/>
            <person name="Kyrpides N.C."/>
        </authorList>
    </citation>
    <scope>NUCLEOTIDE SEQUENCE [LARGE SCALE GENOMIC DNA]</scope>
    <source>
        <strain evidence="6 7">CGMCC 1.6855</strain>
    </source>
</reference>
<keyword evidence="2" id="KW-0238">DNA-binding</keyword>
<protein>
    <submittedName>
        <fullName evidence="6">TetR family transcriptional regulator</fullName>
    </submittedName>
</protein>
<evidence type="ECO:0000259" key="4">
    <source>
        <dbReference type="Pfam" id="PF00440"/>
    </source>
</evidence>
<evidence type="ECO:0000256" key="2">
    <source>
        <dbReference type="ARBA" id="ARBA00023125"/>
    </source>
</evidence>
<dbReference type="PANTHER" id="PTHR47506">
    <property type="entry name" value="TRANSCRIPTIONAL REGULATORY PROTEIN"/>
    <property type="match status" value="1"/>
</dbReference>
<dbReference type="InterPro" id="IPR001647">
    <property type="entry name" value="HTH_TetR"/>
</dbReference>
<dbReference type="GO" id="GO:0003677">
    <property type="term" value="F:DNA binding"/>
    <property type="evidence" value="ECO:0007669"/>
    <property type="project" value="UniProtKB-KW"/>
</dbReference>
<dbReference type="PANTHER" id="PTHR47506:SF10">
    <property type="entry name" value="TRANSCRIPTIONAL REGULATORY PROTEIN"/>
    <property type="match status" value="1"/>
</dbReference>
<comment type="caution">
    <text evidence="6">The sequence shown here is derived from an EMBL/GenBank/DDBJ whole genome shotgun (WGS) entry which is preliminary data.</text>
</comment>
<dbReference type="RefSeq" id="WP_145328007.1">
    <property type="nucleotide sequence ID" value="NZ_VLKR01000010.1"/>
</dbReference>
<dbReference type="Gene3D" id="1.10.357.10">
    <property type="entry name" value="Tetracycline Repressor, domain 2"/>
    <property type="match status" value="1"/>
</dbReference>
<sequence>MPRNKEFDYSQKLQKVRDLFWKKGYHTTSLRDIVNTMQLNKSSIYDSFGNKHTLFIESLKDYSDLKEQQYRKALKNGTSPIIILEKTIRDVVEQAIIDKKTCLIVKTIFEVAETDKEVQMLLVKITSTLQSILADLVKSSQEEGAIKMTTDPKIVARFIFSGFSSLWSHYIISENKKEVNEMVDLLIEMIKK</sequence>
<proteinExistence type="predicted"/>
<evidence type="ECO:0000313" key="6">
    <source>
        <dbReference type="EMBL" id="TWI20338.1"/>
    </source>
</evidence>
<evidence type="ECO:0000256" key="1">
    <source>
        <dbReference type="ARBA" id="ARBA00023015"/>
    </source>
</evidence>
<dbReference type="Pfam" id="PF00440">
    <property type="entry name" value="TetR_N"/>
    <property type="match status" value="1"/>
</dbReference>
<dbReference type="InterPro" id="IPR011075">
    <property type="entry name" value="TetR_C"/>
</dbReference>
<name>A0A562MKH6_9SPHI</name>
<dbReference type="SUPFAM" id="SSF48498">
    <property type="entry name" value="Tetracyclin repressor-like, C-terminal domain"/>
    <property type="match status" value="1"/>
</dbReference>
<dbReference type="InterPro" id="IPR036271">
    <property type="entry name" value="Tet_transcr_reg_TetR-rel_C_sf"/>
</dbReference>
<feature type="domain" description="HTH tetR-type" evidence="4">
    <location>
        <begin position="17"/>
        <end position="57"/>
    </location>
</feature>
<evidence type="ECO:0000259" key="5">
    <source>
        <dbReference type="Pfam" id="PF16925"/>
    </source>
</evidence>
<dbReference type="Gene3D" id="1.10.10.60">
    <property type="entry name" value="Homeodomain-like"/>
    <property type="match status" value="1"/>
</dbReference>
<keyword evidence="3" id="KW-0804">Transcription</keyword>
<accession>A0A562MKH6</accession>
<gene>
    <name evidence="6" type="ORF">IQ31_02293</name>
</gene>
<dbReference type="Pfam" id="PF16925">
    <property type="entry name" value="TetR_C_13"/>
    <property type="match status" value="1"/>
</dbReference>
<keyword evidence="1" id="KW-0805">Transcription regulation</keyword>
<dbReference type="OrthoDB" id="9795242at2"/>
<dbReference type="Proteomes" id="UP000315908">
    <property type="component" value="Unassembled WGS sequence"/>
</dbReference>
<organism evidence="6 7">
    <name type="scientific">Sphingobacterium siyangense</name>
    <dbReference type="NCBI Taxonomy" id="459529"/>
    <lineage>
        <taxon>Bacteria</taxon>
        <taxon>Pseudomonadati</taxon>
        <taxon>Bacteroidota</taxon>
        <taxon>Sphingobacteriia</taxon>
        <taxon>Sphingobacteriales</taxon>
        <taxon>Sphingobacteriaceae</taxon>
        <taxon>Sphingobacterium</taxon>
    </lineage>
</organism>
<evidence type="ECO:0000313" key="7">
    <source>
        <dbReference type="Proteomes" id="UP000315908"/>
    </source>
</evidence>
<dbReference type="SUPFAM" id="SSF46689">
    <property type="entry name" value="Homeodomain-like"/>
    <property type="match status" value="1"/>
</dbReference>